<dbReference type="Gene3D" id="3.30.1050.10">
    <property type="entry name" value="SCP2 sterol-binding domain"/>
    <property type="match status" value="1"/>
</dbReference>
<dbReference type="InterPro" id="IPR036527">
    <property type="entry name" value="SCP2_sterol-bd_dom_sf"/>
</dbReference>
<evidence type="ECO:0000313" key="2">
    <source>
        <dbReference type="EMBL" id="KZM75018.1"/>
    </source>
</evidence>
<sequence length="110" mass="11990">MDRALAGRRYSAPLDIVLDIEDRFCPWNAGRYRLQADSVSASCQRTHAPADLRLTSTELGAAYLGGTTLASLAAAGLIEELRTGVVAHASTAFRHDRELHYPGGWAFPLY</sequence>
<protein>
    <recommendedName>
        <fullName evidence="1">Enhanced intracellular survival protein domain-containing protein</fullName>
    </recommendedName>
</protein>
<evidence type="ECO:0000313" key="3">
    <source>
        <dbReference type="Proteomes" id="UP000076512"/>
    </source>
</evidence>
<dbReference type="InterPro" id="IPR025559">
    <property type="entry name" value="Eis_dom"/>
</dbReference>
<gene>
    <name evidence="2" type="ORF">AWN90_23755</name>
</gene>
<dbReference type="RefSeq" id="WP_067587098.1">
    <property type="nucleotide sequence ID" value="NZ_JABMCZ010000005.1"/>
</dbReference>
<keyword evidence="3" id="KW-1185">Reference proteome</keyword>
<dbReference type="Pfam" id="PF13530">
    <property type="entry name" value="SCP2_2"/>
    <property type="match status" value="1"/>
</dbReference>
<dbReference type="InterPro" id="IPR051554">
    <property type="entry name" value="Acetyltransferase_Eis"/>
</dbReference>
<dbReference type="GO" id="GO:0034069">
    <property type="term" value="F:aminoglycoside N-acetyltransferase activity"/>
    <property type="evidence" value="ECO:0007669"/>
    <property type="project" value="TreeGrafter"/>
</dbReference>
<accession>A0A164P214</accession>
<organism evidence="2 3">
    <name type="scientific">Nocardia terpenica</name>
    <dbReference type="NCBI Taxonomy" id="455432"/>
    <lineage>
        <taxon>Bacteria</taxon>
        <taxon>Bacillati</taxon>
        <taxon>Actinomycetota</taxon>
        <taxon>Actinomycetes</taxon>
        <taxon>Mycobacteriales</taxon>
        <taxon>Nocardiaceae</taxon>
        <taxon>Nocardia</taxon>
    </lineage>
</organism>
<evidence type="ECO:0000259" key="1">
    <source>
        <dbReference type="Pfam" id="PF13530"/>
    </source>
</evidence>
<dbReference type="PANTHER" id="PTHR37817">
    <property type="entry name" value="N-ACETYLTRANSFERASE EIS"/>
    <property type="match status" value="1"/>
</dbReference>
<comment type="caution">
    <text evidence="2">The sequence shown here is derived from an EMBL/GenBank/DDBJ whole genome shotgun (WGS) entry which is preliminary data.</text>
</comment>
<dbReference type="GO" id="GO:0030649">
    <property type="term" value="P:aminoglycoside antibiotic catabolic process"/>
    <property type="evidence" value="ECO:0007669"/>
    <property type="project" value="TreeGrafter"/>
</dbReference>
<dbReference type="STRING" id="455432.AWN90_23755"/>
<dbReference type="EMBL" id="LWGR01000004">
    <property type="protein sequence ID" value="KZM75018.1"/>
    <property type="molecule type" value="Genomic_DNA"/>
</dbReference>
<feature type="domain" description="Enhanced intracellular survival protein" evidence="1">
    <location>
        <begin position="2"/>
        <end position="98"/>
    </location>
</feature>
<proteinExistence type="predicted"/>
<name>A0A164P214_9NOCA</name>
<dbReference type="PANTHER" id="PTHR37817:SF1">
    <property type="entry name" value="N-ACETYLTRANSFERASE EIS"/>
    <property type="match status" value="1"/>
</dbReference>
<dbReference type="Proteomes" id="UP000076512">
    <property type="component" value="Unassembled WGS sequence"/>
</dbReference>
<reference evidence="2 3" key="1">
    <citation type="submission" date="2016-04" db="EMBL/GenBank/DDBJ databases">
        <authorList>
            <person name="Evans L.H."/>
            <person name="Alamgir A."/>
            <person name="Owens N."/>
            <person name="Weber N.D."/>
            <person name="Virtaneva K."/>
            <person name="Barbian K."/>
            <person name="Babar A."/>
            <person name="Rosenke K."/>
        </authorList>
    </citation>
    <scope>NUCLEOTIDE SEQUENCE [LARGE SCALE GENOMIC DNA]</scope>
    <source>
        <strain evidence="2 3">IFM 0406</strain>
    </source>
</reference>
<dbReference type="SUPFAM" id="SSF55718">
    <property type="entry name" value="SCP-like"/>
    <property type="match status" value="1"/>
</dbReference>
<dbReference type="AlphaFoldDB" id="A0A164P214"/>